<protein>
    <submittedName>
        <fullName evidence="2">Uncharacterized protein</fullName>
    </submittedName>
</protein>
<feature type="region of interest" description="Disordered" evidence="1">
    <location>
        <begin position="13"/>
        <end position="58"/>
    </location>
</feature>
<evidence type="ECO:0000313" key="2">
    <source>
        <dbReference type="EMBL" id="VUC36992.1"/>
    </source>
</evidence>
<proteinExistence type="predicted"/>
<dbReference type="EMBL" id="CABFNS010000936">
    <property type="protein sequence ID" value="VUC36992.1"/>
    <property type="molecule type" value="Genomic_DNA"/>
</dbReference>
<name>A0ABY6UZT5_BIOOC</name>
<feature type="region of interest" description="Disordered" evidence="1">
    <location>
        <begin position="262"/>
        <end position="377"/>
    </location>
</feature>
<evidence type="ECO:0000313" key="3">
    <source>
        <dbReference type="Proteomes" id="UP000766486"/>
    </source>
</evidence>
<feature type="region of interest" description="Disordered" evidence="1">
    <location>
        <begin position="89"/>
        <end position="111"/>
    </location>
</feature>
<feature type="compositionally biased region" description="Polar residues" evidence="1">
    <location>
        <begin position="89"/>
        <end position="107"/>
    </location>
</feature>
<gene>
    <name evidence="2" type="ORF">CLO192961_LOCUS462759</name>
</gene>
<keyword evidence="3" id="KW-1185">Reference proteome</keyword>
<dbReference type="Proteomes" id="UP000766486">
    <property type="component" value="Unassembled WGS sequence"/>
</dbReference>
<feature type="compositionally biased region" description="Basic residues" evidence="1">
    <location>
        <begin position="280"/>
        <end position="296"/>
    </location>
</feature>
<evidence type="ECO:0000256" key="1">
    <source>
        <dbReference type="SAM" id="MobiDB-lite"/>
    </source>
</evidence>
<accession>A0ABY6UZT5</accession>
<reference evidence="2 3" key="1">
    <citation type="submission" date="2019-06" db="EMBL/GenBank/DDBJ databases">
        <authorList>
            <person name="Broberg M."/>
        </authorList>
    </citation>
    <scope>NUCLEOTIDE SEQUENCE [LARGE SCALE GENOMIC DNA]</scope>
</reference>
<sequence length="377" mass="40810">MLRKLGNIVARLATFSSPSTSTHPSTPPHPPTVCSHRRRDSESSIHPAAMQDAASPMTSQVVQTSDEYDWKPLSSEPVILAMEEVQSVSSDTESSGPHMVATTQSSPAPAVTPLRYDQVPLTSDGTADVNFLLGASDFPLVPRRLASVPSESCSEDDIFPFELSDVEFTHAPRVVSAALSNNECSNDISSVDSTQGLNVVCDLLQALHISPSLPKTNRVVDGLESIDPTLSSSGSPPPEMVCDLPQGDGHLTFPRLGIQLQESDADADTDGDHDGPGVMARRRRPRRTPRLPKPWRRTPAIPGSSPEFSPMPTRSTPCEGAAIIRRRRRPAPEDDSDEALEATARTKRRRQGQATNAWRAIPPLPSSSFEPPAERRL</sequence>
<organism evidence="2 3">
    <name type="scientific">Bionectria ochroleuca</name>
    <name type="common">Gliocladium roseum</name>
    <dbReference type="NCBI Taxonomy" id="29856"/>
    <lineage>
        <taxon>Eukaryota</taxon>
        <taxon>Fungi</taxon>
        <taxon>Dikarya</taxon>
        <taxon>Ascomycota</taxon>
        <taxon>Pezizomycotina</taxon>
        <taxon>Sordariomycetes</taxon>
        <taxon>Hypocreomycetidae</taxon>
        <taxon>Hypocreales</taxon>
        <taxon>Bionectriaceae</taxon>
        <taxon>Clonostachys</taxon>
    </lineage>
</organism>
<comment type="caution">
    <text evidence="2">The sequence shown here is derived from an EMBL/GenBank/DDBJ whole genome shotgun (WGS) entry which is preliminary data.</text>
</comment>